<feature type="region of interest" description="Disordered" evidence="1">
    <location>
        <begin position="47"/>
        <end position="66"/>
    </location>
</feature>
<evidence type="ECO:0000313" key="3">
    <source>
        <dbReference type="Proteomes" id="UP000516260"/>
    </source>
</evidence>
<comment type="caution">
    <text evidence="2">The sequence shown here is derived from an EMBL/GenBank/DDBJ whole genome shotgun (WGS) entry which is preliminary data.</text>
</comment>
<dbReference type="EMBL" id="SWLE01000002">
    <property type="protein sequence ID" value="TNN02519.1"/>
    <property type="molecule type" value="Genomic_DNA"/>
</dbReference>
<proteinExistence type="predicted"/>
<accession>A0A4Z2CEA3</accession>
<evidence type="ECO:0000256" key="1">
    <source>
        <dbReference type="SAM" id="MobiDB-lite"/>
    </source>
</evidence>
<reference evidence="2 3" key="1">
    <citation type="submission" date="2019-04" db="EMBL/GenBank/DDBJ databases">
        <title>The sequence and de novo assembly of Takifugu bimaculatus genome using PacBio and Hi-C technologies.</title>
        <authorList>
            <person name="Xu P."/>
            <person name="Liu B."/>
            <person name="Zhou Z."/>
        </authorList>
    </citation>
    <scope>NUCLEOTIDE SEQUENCE [LARGE SCALE GENOMIC DNA]</scope>
    <source>
        <strain evidence="2">TB-2018</strain>
        <tissue evidence="2">Muscle</tissue>
    </source>
</reference>
<evidence type="ECO:0000313" key="2">
    <source>
        <dbReference type="EMBL" id="TNN02519.1"/>
    </source>
</evidence>
<keyword evidence="3" id="KW-1185">Reference proteome</keyword>
<dbReference type="Proteomes" id="UP000516260">
    <property type="component" value="Chromosome 10"/>
</dbReference>
<organism evidence="2 3">
    <name type="scientific">Takifugu bimaculatus</name>
    <dbReference type="NCBI Taxonomy" id="433685"/>
    <lineage>
        <taxon>Eukaryota</taxon>
        <taxon>Metazoa</taxon>
        <taxon>Chordata</taxon>
        <taxon>Craniata</taxon>
        <taxon>Vertebrata</taxon>
        <taxon>Euteleostomi</taxon>
        <taxon>Actinopterygii</taxon>
        <taxon>Neopterygii</taxon>
        <taxon>Teleostei</taxon>
        <taxon>Neoteleostei</taxon>
        <taxon>Acanthomorphata</taxon>
        <taxon>Eupercaria</taxon>
        <taxon>Tetraodontiformes</taxon>
        <taxon>Tetradontoidea</taxon>
        <taxon>Tetraodontidae</taxon>
        <taxon>Takifugu</taxon>
    </lineage>
</organism>
<sequence>MCRLPLEMRVPVDSSASRGSAAACVPLDPAWWQNAGKRIPNVHRAHREPFLHPKGSALASPAPSAR</sequence>
<gene>
    <name evidence="2" type="ORF">fugu_010006</name>
</gene>
<protein>
    <submittedName>
        <fullName evidence="2">Uncharacterized protein</fullName>
    </submittedName>
</protein>
<name>A0A4Z2CEA3_9TELE</name>
<dbReference type="AlphaFoldDB" id="A0A4Z2CEA3"/>